<evidence type="ECO:0000313" key="2">
    <source>
        <dbReference type="EMBL" id="MQY22545.1"/>
    </source>
</evidence>
<feature type="compositionally biased region" description="Polar residues" evidence="1">
    <location>
        <begin position="40"/>
        <end position="60"/>
    </location>
</feature>
<protein>
    <submittedName>
        <fullName evidence="2">Uncharacterized protein</fullName>
    </submittedName>
</protein>
<accession>A0A7K0D9V5</accession>
<reference evidence="2 3" key="1">
    <citation type="submission" date="2019-10" db="EMBL/GenBank/DDBJ databases">
        <title>Nocardia macrotermitis sp. nov. and Nocardia aurantia sp. nov., isolated from the gut of fungus growing-termite Macrotermes natalensis.</title>
        <authorList>
            <person name="Benndorf R."/>
            <person name="Schwitalla J."/>
            <person name="Martin K."/>
            <person name="De Beer W."/>
            <person name="Kaster A.-K."/>
            <person name="Vollmers J."/>
            <person name="Poulsen M."/>
            <person name="Beemelmanns C."/>
        </authorList>
    </citation>
    <scope>NUCLEOTIDE SEQUENCE [LARGE SCALE GENOMIC DNA]</scope>
    <source>
        <strain evidence="2 3">RB20</strain>
    </source>
</reference>
<feature type="region of interest" description="Disordered" evidence="1">
    <location>
        <begin position="1"/>
        <end position="26"/>
    </location>
</feature>
<feature type="compositionally biased region" description="Basic and acidic residues" evidence="1">
    <location>
        <begin position="76"/>
        <end position="87"/>
    </location>
</feature>
<proteinExistence type="predicted"/>
<name>A0A7K0D9V5_9NOCA</name>
<feature type="region of interest" description="Disordered" evidence="1">
    <location>
        <begin position="40"/>
        <end position="170"/>
    </location>
</feature>
<keyword evidence="3" id="KW-1185">Reference proteome</keyword>
<feature type="compositionally biased region" description="Polar residues" evidence="1">
    <location>
        <begin position="1"/>
        <end position="22"/>
    </location>
</feature>
<organism evidence="2 3">
    <name type="scientific">Nocardia macrotermitis</name>
    <dbReference type="NCBI Taxonomy" id="2585198"/>
    <lineage>
        <taxon>Bacteria</taxon>
        <taxon>Bacillati</taxon>
        <taxon>Actinomycetota</taxon>
        <taxon>Actinomycetes</taxon>
        <taxon>Mycobacteriales</taxon>
        <taxon>Nocardiaceae</taxon>
        <taxon>Nocardia</taxon>
    </lineage>
</organism>
<sequence>MAHTVTTDTSGTAANLSDSTVQPFHAGDRNTILNTYIDTSPDTSPSQTHAHIHNQQTDTRTAVAHHDPTAVLPTNFRRDTTPGRHPVDAQPPLARTTPNATDPAQPDAADPEIPELDQATEPREHTELDEFVAPQVTRAVTDGRSLDLTRNHPSAICLCSKSPRPGSNSP</sequence>
<evidence type="ECO:0000313" key="3">
    <source>
        <dbReference type="Proteomes" id="UP000438448"/>
    </source>
</evidence>
<feature type="compositionally biased region" description="Low complexity" evidence="1">
    <location>
        <begin position="96"/>
        <end position="108"/>
    </location>
</feature>
<dbReference type="EMBL" id="WEGK01000014">
    <property type="protein sequence ID" value="MQY22545.1"/>
    <property type="molecule type" value="Genomic_DNA"/>
</dbReference>
<comment type="caution">
    <text evidence="2">The sequence shown here is derived from an EMBL/GenBank/DDBJ whole genome shotgun (WGS) entry which is preliminary data.</text>
</comment>
<evidence type="ECO:0000256" key="1">
    <source>
        <dbReference type="SAM" id="MobiDB-lite"/>
    </source>
</evidence>
<gene>
    <name evidence="2" type="ORF">NRB20_56630</name>
</gene>
<dbReference type="Proteomes" id="UP000438448">
    <property type="component" value="Unassembled WGS sequence"/>
</dbReference>
<dbReference type="AlphaFoldDB" id="A0A7K0D9V5"/>